<dbReference type="InterPro" id="IPR032675">
    <property type="entry name" value="LRR_dom_sf"/>
</dbReference>
<reference evidence="2 3" key="1">
    <citation type="journal article" date="2016" name="Genome Biol. Evol.">
        <title>Divergent and convergent evolution of fungal pathogenicity.</title>
        <authorList>
            <person name="Shang Y."/>
            <person name="Xiao G."/>
            <person name="Zheng P."/>
            <person name="Cen K."/>
            <person name="Zhan S."/>
            <person name="Wang C."/>
        </authorList>
    </citation>
    <scope>NUCLEOTIDE SEQUENCE [LARGE SCALE GENOMIC DNA]</scope>
    <source>
        <strain evidence="2 3">RCEF 264</strain>
    </source>
</reference>
<gene>
    <name evidence="2" type="ORF">SPI_01712</name>
</gene>
<dbReference type="OrthoDB" id="9994419at2759"/>
<accession>A0A167Z5Y0</accession>
<evidence type="ECO:0000256" key="1">
    <source>
        <dbReference type="SAM" id="MobiDB-lite"/>
    </source>
</evidence>
<dbReference type="STRING" id="1081102.A0A167Z5Y0"/>
<organism evidence="2 3">
    <name type="scientific">Niveomyces insectorum RCEF 264</name>
    <dbReference type="NCBI Taxonomy" id="1081102"/>
    <lineage>
        <taxon>Eukaryota</taxon>
        <taxon>Fungi</taxon>
        <taxon>Dikarya</taxon>
        <taxon>Ascomycota</taxon>
        <taxon>Pezizomycotina</taxon>
        <taxon>Sordariomycetes</taxon>
        <taxon>Hypocreomycetidae</taxon>
        <taxon>Hypocreales</taxon>
        <taxon>Cordycipitaceae</taxon>
        <taxon>Niveomyces</taxon>
    </lineage>
</organism>
<protein>
    <submittedName>
        <fullName evidence="2">Leucine rich repeat domain containing protein</fullName>
    </submittedName>
</protein>
<feature type="region of interest" description="Disordered" evidence="1">
    <location>
        <begin position="1"/>
        <end position="20"/>
    </location>
</feature>
<dbReference type="SUPFAM" id="SSF52047">
    <property type="entry name" value="RNI-like"/>
    <property type="match status" value="1"/>
</dbReference>
<dbReference type="PANTHER" id="PTHR13382">
    <property type="entry name" value="MITOCHONDRIAL ATP SYNTHASE COUPLING FACTOR B"/>
    <property type="match status" value="1"/>
</dbReference>
<dbReference type="EMBL" id="AZHD01000002">
    <property type="protein sequence ID" value="OAA67136.1"/>
    <property type="molecule type" value="Genomic_DNA"/>
</dbReference>
<proteinExistence type="predicted"/>
<feature type="region of interest" description="Disordered" evidence="1">
    <location>
        <begin position="34"/>
        <end position="87"/>
    </location>
</feature>
<dbReference type="InterPro" id="IPR050648">
    <property type="entry name" value="F-box_LRR-repeat"/>
</dbReference>
<feature type="compositionally biased region" description="Pro residues" evidence="1">
    <location>
        <begin position="69"/>
        <end position="79"/>
    </location>
</feature>
<keyword evidence="3" id="KW-1185">Reference proteome</keyword>
<comment type="caution">
    <text evidence="2">The sequence shown here is derived from an EMBL/GenBank/DDBJ whole genome shotgun (WGS) entry which is preliminary data.</text>
</comment>
<dbReference type="Gene3D" id="3.80.10.10">
    <property type="entry name" value="Ribonuclease Inhibitor"/>
    <property type="match status" value="1"/>
</dbReference>
<feature type="compositionally biased region" description="Polar residues" evidence="1">
    <location>
        <begin position="34"/>
        <end position="44"/>
    </location>
</feature>
<evidence type="ECO:0000313" key="2">
    <source>
        <dbReference type="EMBL" id="OAA67136.1"/>
    </source>
</evidence>
<dbReference type="GO" id="GO:0005737">
    <property type="term" value="C:cytoplasm"/>
    <property type="evidence" value="ECO:0007669"/>
    <property type="project" value="TreeGrafter"/>
</dbReference>
<feature type="compositionally biased region" description="Low complexity" evidence="1">
    <location>
        <begin position="58"/>
        <end position="68"/>
    </location>
</feature>
<sequence length="694" mass="75736">MAKPQMRSPSPGLTLGRASFSSIRERDADFTQTFTSSKVSSYSGRHNDEAAVVDEPLSPASAVFSVAQPPSPSPAPSPSPSQAADGTTAIIMRLPAVPGDEFEDQTGLVASSVARRDGFNRSLAWLDGDFQGFQDAFPRDALKQRQDSLLKLGRTQVDGSHANSDDADTAMQGVEDKTQDDAEDEGAALQPFEKLPIEVYRLIINHLMLETPPNGIDRRNVDLMSLLVVSRPLYGKTLEALYRRVTIPHSRIFQKFLSQIDSDPVRGTWVRRLDFSHFNPVSLFSTASEREAARNLTAETLLRCLDRMPNLQEFLAQDYLDSDISEGVLRKLLTGLPSLRALDLCGCSAAPFRNAFAALTSSSPSASAPAAAPWPNYLDIQRLSLHKCITLPSSVFEFVLPKLAHLTHLDVANTRITDAALHSIPHTARITHLNLAKCSLLTADGVIDFLANHPAVNRNSLVFLSLGFDAATSQLLDAEAVTRLLPTLPASLKSLSLKGSKMDRSHVPRLRVLSKHLEELALGRCLDVGDVNALVVPPKHVSAAADSTSTEAGNNNNNKADWIPHTLRYLDLTDMNADTLDLSSLYLDSRFLDPITAPLEVIEVSDDVFKRVSKSKGPLTRMGWRQSEIGSRSWLVRGSHPAGQGVTSISGSFAMENGQRPWKMGAQSWGMRKIPVAHAKVGGMYGSYMFGRKL</sequence>
<dbReference type="Proteomes" id="UP000076874">
    <property type="component" value="Unassembled WGS sequence"/>
</dbReference>
<dbReference type="AlphaFoldDB" id="A0A167Z5Y0"/>
<name>A0A167Z5Y0_9HYPO</name>
<evidence type="ECO:0000313" key="3">
    <source>
        <dbReference type="Proteomes" id="UP000076874"/>
    </source>
</evidence>